<evidence type="ECO:0000313" key="3">
    <source>
        <dbReference type="Proteomes" id="UP001187192"/>
    </source>
</evidence>
<sequence length="92" mass="10093">MIPSAKPDTVIIPPSIPMTWQQRWTSLWGPHGWGPPTLSLSSFCLSSFSLSIRPETEERETVSVGGKKRLHQSGHLPPLQPATKPPLKVTAV</sequence>
<comment type="caution">
    <text evidence="2">The sequence shown here is derived from an EMBL/GenBank/DDBJ whole genome shotgun (WGS) entry which is preliminary data.</text>
</comment>
<keyword evidence="3" id="KW-1185">Reference proteome</keyword>
<dbReference type="Proteomes" id="UP001187192">
    <property type="component" value="Unassembled WGS sequence"/>
</dbReference>
<accession>A0AA87ZE74</accession>
<reference evidence="2" key="1">
    <citation type="submission" date="2023-07" db="EMBL/GenBank/DDBJ databases">
        <title>draft genome sequence of fig (Ficus carica).</title>
        <authorList>
            <person name="Takahashi T."/>
            <person name="Nishimura K."/>
        </authorList>
    </citation>
    <scope>NUCLEOTIDE SEQUENCE</scope>
</reference>
<gene>
    <name evidence="2" type="ORF">TIFTF001_003237</name>
</gene>
<proteinExistence type="predicted"/>
<dbReference type="EMBL" id="BTGU01000003">
    <property type="protein sequence ID" value="GMN31384.1"/>
    <property type="molecule type" value="Genomic_DNA"/>
</dbReference>
<feature type="region of interest" description="Disordered" evidence="1">
    <location>
        <begin position="56"/>
        <end position="92"/>
    </location>
</feature>
<name>A0AA87ZE74_FICCA</name>
<dbReference type="AlphaFoldDB" id="A0AA87ZE74"/>
<evidence type="ECO:0000313" key="2">
    <source>
        <dbReference type="EMBL" id="GMN31384.1"/>
    </source>
</evidence>
<organism evidence="2 3">
    <name type="scientific">Ficus carica</name>
    <name type="common">Common fig</name>
    <dbReference type="NCBI Taxonomy" id="3494"/>
    <lineage>
        <taxon>Eukaryota</taxon>
        <taxon>Viridiplantae</taxon>
        <taxon>Streptophyta</taxon>
        <taxon>Embryophyta</taxon>
        <taxon>Tracheophyta</taxon>
        <taxon>Spermatophyta</taxon>
        <taxon>Magnoliopsida</taxon>
        <taxon>eudicotyledons</taxon>
        <taxon>Gunneridae</taxon>
        <taxon>Pentapetalae</taxon>
        <taxon>rosids</taxon>
        <taxon>fabids</taxon>
        <taxon>Rosales</taxon>
        <taxon>Moraceae</taxon>
        <taxon>Ficeae</taxon>
        <taxon>Ficus</taxon>
    </lineage>
</organism>
<protein>
    <submittedName>
        <fullName evidence="2">Uncharacterized protein</fullName>
    </submittedName>
</protein>
<evidence type="ECO:0000256" key="1">
    <source>
        <dbReference type="SAM" id="MobiDB-lite"/>
    </source>
</evidence>